<sequence length="136" mass="16129">MGTFPSRQIVKTFLNANWEYLLYVIIICSSRKETAFDQVSTRVQHLMHGLARNINFYFSRYLIKDVVANASYPLAEKFLMYLRELELRMSRISLQISTQSISNNEEWQKSQDQMEKSKGKRRMPPTLEDCWLFMTS</sequence>
<proteinExistence type="predicted"/>
<reference evidence="1 2" key="2">
    <citation type="journal article" date="2022" name="Mol. Ecol. Resour.">
        <title>The genomes of chicory, endive, great burdock and yacon provide insights into Asteraceae paleo-polyploidization history and plant inulin production.</title>
        <authorList>
            <person name="Fan W."/>
            <person name="Wang S."/>
            <person name="Wang H."/>
            <person name="Wang A."/>
            <person name="Jiang F."/>
            <person name="Liu H."/>
            <person name="Zhao H."/>
            <person name="Xu D."/>
            <person name="Zhang Y."/>
        </authorList>
    </citation>
    <scope>NUCLEOTIDE SEQUENCE [LARGE SCALE GENOMIC DNA]</scope>
    <source>
        <strain evidence="2">cv. Yunnan</strain>
        <tissue evidence="1">Leaves</tissue>
    </source>
</reference>
<dbReference type="EMBL" id="CM042033">
    <property type="protein sequence ID" value="KAI3774315.1"/>
    <property type="molecule type" value="Genomic_DNA"/>
</dbReference>
<organism evidence="1 2">
    <name type="scientific">Smallanthus sonchifolius</name>
    <dbReference type="NCBI Taxonomy" id="185202"/>
    <lineage>
        <taxon>Eukaryota</taxon>
        <taxon>Viridiplantae</taxon>
        <taxon>Streptophyta</taxon>
        <taxon>Embryophyta</taxon>
        <taxon>Tracheophyta</taxon>
        <taxon>Spermatophyta</taxon>
        <taxon>Magnoliopsida</taxon>
        <taxon>eudicotyledons</taxon>
        <taxon>Gunneridae</taxon>
        <taxon>Pentapetalae</taxon>
        <taxon>asterids</taxon>
        <taxon>campanulids</taxon>
        <taxon>Asterales</taxon>
        <taxon>Asteraceae</taxon>
        <taxon>Asteroideae</taxon>
        <taxon>Heliantheae alliance</taxon>
        <taxon>Millerieae</taxon>
        <taxon>Smallanthus</taxon>
    </lineage>
</organism>
<dbReference type="Proteomes" id="UP001056120">
    <property type="component" value="Linkage Group LG16"/>
</dbReference>
<evidence type="ECO:0000313" key="2">
    <source>
        <dbReference type="Proteomes" id="UP001056120"/>
    </source>
</evidence>
<evidence type="ECO:0000313" key="1">
    <source>
        <dbReference type="EMBL" id="KAI3774315.1"/>
    </source>
</evidence>
<reference evidence="2" key="1">
    <citation type="journal article" date="2022" name="Mol. Ecol. Resour.">
        <title>The genomes of chicory, endive, great burdock and yacon provide insights into Asteraceae palaeo-polyploidization history and plant inulin production.</title>
        <authorList>
            <person name="Fan W."/>
            <person name="Wang S."/>
            <person name="Wang H."/>
            <person name="Wang A."/>
            <person name="Jiang F."/>
            <person name="Liu H."/>
            <person name="Zhao H."/>
            <person name="Xu D."/>
            <person name="Zhang Y."/>
        </authorList>
    </citation>
    <scope>NUCLEOTIDE SEQUENCE [LARGE SCALE GENOMIC DNA]</scope>
    <source>
        <strain evidence="2">cv. Yunnan</strain>
    </source>
</reference>
<comment type="caution">
    <text evidence="1">The sequence shown here is derived from an EMBL/GenBank/DDBJ whole genome shotgun (WGS) entry which is preliminary data.</text>
</comment>
<gene>
    <name evidence="1" type="ORF">L1987_48865</name>
</gene>
<protein>
    <submittedName>
        <fullName evidence="1">Uncharacterized protein</fullName>
    </submittedName>
</protein>
<keyword evidence="2" id="KW-1185">Reference proteome</keyword>
<accession>A0ACB9FT63</accession>
<name>A0ACB9FT63_9ASTR</name>